<accession>A0ABT1S4R5</accession>
<dbReference type="SUPFAM" id="SSF47413">
    <property type="entry name" value="lambda repressor-like DNA-binding domains"/>
    <property type="match status" value="1"/>
</dbReference>
<organism evidence="2 3">
    <name type="scientific">Tissierella carlieri</name>
    <dbReference type="NCBI Taxonomy" id="689904"/>
    <lineage>
        <taxon>Bacteria</taxon>
        <taxon>Bacillati</taxon>
        <taxon>Bacillota</taxon>
        <taxon>Tissierellia</taxon>
        <taxon>Tissierellales</taxon>
        <taxon>Tissierellaceae</taxon>
        <taxon>Tissierella</taxon>
    </lineage>
</organism>
<dbReference type="Gene3D" id="1.10.260.40">
    <property type="entry name" value="lambda repressor-like DNA-binding domains"/>
    <property type="match status" value="1"/>
</dbReference>
<evidence type="ECO:0000259" key="1">
    <source>
        <dbReference type="PROSITE" id="PS50943"/>
    </source>
</evidence>
<proteinExistence type="predicted"/>
<feature type="domain" description="HTH cro/C1-type" evidence="1">
    <location>
        <begin position="17"/>
        <end position="58"/>
    </location>
</feature>
<evidence type="ECO:0000313" key="2">
    <source>
        <dbReference type="EMBL" id="MCQ4921461.1"/>
    </source>
</evidence>
<name>A0ABT1S4R5_9FIRM</name>
<evidence type="ECO:0000313" key="3">
    <source>
        <dbReference type="Proteomes" id="UP001524478"/>
    </source>
</evidence>
<protein>
    <submittedName>
        <fullName evidence="2">Helix-turn-helix domain-containing protein</fullName>
    </submittedName>
</protein>
<dbReference type="InterPro" id="IPR001387">
    <property type="entry name" value="Cro/C1-type_HTH"/>
</dbReference>
<dbReference type="Proteomes" id="UP001524478">
    <property type="component" value="Unassembled WGS sequence"/>
</dbReference>
<dbReference type="SMART" id="SM00530">
    <property type="entry name" value="HTH_XRE"/>
    <property type="match status" value="1"/>
</dbReference>
<dbReference type="EMBL" id="JANGAC010000001">
    <property type="protein sequence ID" value="MCQ4921461.1"/>
    <property type="molecule type" value="Genomic_DNA"/>
</dbReference>
<sequence length="197" mass="23465">MIGLEYILSLYNMQHIELAEKLGIRKQNINMWIKGKQNIPKKYLPILEELFGLKGEYFTRELDEIDQLEIQKEKLKSDLKPVIKKHEQQFMIGKVNDIVEVPVYDKEEINTIERDIEKAKLVSRFKEALDIVDNNPYMDTYKLIVELLEKVQHEVILHKTIEALAHYYEVLPDWVATGPEQDEFEEDIFEVFDDYNY</sequence>
<dbReference type="InterPro" id="IPR010982">
    <property type="entry name" value="Lambda_DNA-bd_dom_sf"/>
</dbReference>
<comment type="caution">
    <text evidence="2">The sequence shown here is derived from an EMBL/GenBank/DDBJ whole genome shotgun (WGS) entry which is preliminary data.</text>
</comment>
<dbReference type="Pfam" id="PF01381">
    <property type="entry name" value="HTH_3"/>
    <property type="match status" value="1"/>
</dbReference>
<keyword evidence="3" id="KW-1185">Reference proteome</keyword>
<dbReference type="RefSeq" id="WP_094900183.1">
    <property type="nucleotide sequence ID" value="NZ_JANGAC010000001.1"/>
</dbReference>
<gene>
    <name evidence="2" type="ORF">NE686_00065</name>
</gene>
<reference evidence="2 3" key="1">
    <citation type="submission" date="2022-06" db="EMBL/GenBank/DDBJ databases">
        <title>Isolation of gut microbiota from human fecal samples.</title>
        <authorList>
            <person name="Pamer E.G."/>
            <person name="Barat B."/>
            <person name="Waligurski E."/>
            <person name="Medina S."/>
            <person name="Paddock L."/>
            <person name="Mostad J."/>
        </authorList>
    </citation>
    <scope>NUCLEOTIDE SEQUENCE [LARGE SCALE GENOMIC DNA]</scope>
    <source>
        <strain evidence="2 3">DFI.7.95</strain>
    </source>
</reference>
<dbReference type="PROSITE" id="PS50943">
    <property type="entry name" value="HTH_CROC1"/>
    <property type="match status" value="1"/>
</dbReference>
<dbReference type="CDD" id="cd00093">
    <property type="entry name" value="HTH_XRE"/>
    <property type="match status" value="1"/>
</dbReference>